<dbReference type="Pfam" id="PF13602">
    <property type="entry name" value="ADH_zinc_N_2"/>
    <property type="match status" value="1"/>
</dbReference>
<dbReference type="InterPro" id="IPR011032">
    <property type="entry name" value="GroES-like_sf"/>
</dbReference>
<dbReference type="OrthoDB" id="3613651at2"/>
<name>A0A7K0DZ54_9NOCA</name>
<dbReference type="RefSeq" id="WP_153348277.1">
    <property type="nucleotide sequence ID" value="NZ_WEGI01000016.1"/>
</dbReference>
<dbReference type="EMBL" id="WEGI01000016">
    <property type="protein sequence ID" value="MQY31005.1"/>
    <property type="molecule type" value="Genomic_DNA"/>
</dbReference>
<dbReference type="InterPro" id="IPR036291">
    <property type="entry name" value="NAD(P)-bd_dom_sf"/>
</dbReference>
<gene>
    <name evidence="2" type="primary">tdh_8</name>
    <name evidence="2" type="ORF">NRB56_66110</name>
</gene>
<dbReference type="InterPro" id="IPR013154">
    <property type="entry name" value="ADH-like_N"/>
</dbReference>
<dbReference type="GO" id="GO:0008743">
    <property type="term" value="F:L-threonine 3-dehydrogenase activity"/>
    <property type="evidence" value="ECO:0007669"/>
    <property type="project" value="UniProtKB-EC"/>
</dbReference>
<dbReference type="SUPFAM" id="SSF51735">
    <property type="entry name" value="NAD(P)-binding Rossmann-fold domains"/>
    <property type="match status" value="1"/>
</dbReference>
<dbReference type="Proteomes" id="UP000431401">
    <property type="component" value="Unassembled WGS sequence"/>
</dbReference>
<accession>A0A7K0DZ54</accession>
<evidence type="ECO:0000259" key="1">
    <source>
        <dbReference type="SMART" id="SM00829"/>
    </source>
</evidence>
<protein>
    <submittedName>
        <fullName evidence="2">L-threonine 3-dehydrogenase</fullName>
        <ecNumber evidence="2">1.1.1.103</ecNumber>
    </submittedName>
</protein>
<keyword evidence="3" id="KW-1185">Reference proteome</keyword>
<reference evidence="2 3" key="1">
    <citation type="submission" date="2019-10" db="EMBL/GenBank/DDBJ databases">
        <title>Nocardia macrotermitis sp. nov. and Nocardia aurantia sp. nov., isolated from the gut of fungus growing-termite Macrotermes natalensis.</title>
        <authorList>
            <person name="Benndorf R."/>
            <person name="Schwitalla J."/>
            <person name="Martin K."/>
            <person name="De Beer W."/>
            <person name="Kaster A.-K."/>
            <person name="Vollmers J."/>
            <person name="Poulsen M."/>
            <person name="Beemelmanns C."/>
        </authorList>
    </citation>
    <scope>NUCLEOTIDE SEQUENCE [LARGE SCALE GENOMIC DNA]</scope>
    <source>
        <strain evidence="2 3">RB56</strain>
    </source>
</reference>
<sequence length="311" mass="31744">MRAMVVQEFGGSPEPAEMPVPAAGPGRIQIHLEAAGVNPYDRKVVDGMLRDRMPFDFPMIPGTDGAGIVTAVGEGVTDFAVGDRVVGKAVAAPLGHGTFAEYTAIPADSTVAKLPDIVGSIQAAALPTAGLAAQDLLDAAALVPSQVVLINGASGGVGSFLVQLAAAAEVQVIVTARPDDADRMIRLGADEVIDYTRGPVADQVRAGHPGGVDVLFDLIAPAETFAELIPLVRPGGTAYSTTFAADEATLHDHGLKGGNLTSTGAAPELRRLLQRVAEGDLVVPIDATRPLTDAAQALSATGARGKTVLVI</sequence>
<keyword evidence="2" id="KW-0560">Oxidoreductase</keyword>
<evidence type="ECO:0000313" key="3">
    <source>
        <dbReference type="Proteomes" id="UP000431401"/>
    </source>
</evidence>
<dbReference type="Gene3D" id="3.40.50.720">
    <property type="entry name" value="NAD(P)-binding Rossmann-like Domain"/>
    <property type="match status" value="1"/>
</dbReference>
<feature type="domain" description="Enoyl reductase (ER)" evidence="1">
    <location>
        <begin position="10"/>
        <end position="309"/>
    </location>
</feature>
<dbReference type="InterPro" id="IPR020843">
    <property type="entry name" value="ER"/>
</dbReference>
<comment type="caution">
    <text evidence="2">The sequence shown here is derived from an EMBL/GenBank/DDBJ whole genome shotgun (WGS) entry which is preliminary data.</text>
</comment>
<dbReference type="Pfam" id="PF08240">
    <property type="entry name" value="ADH_N"/>
    <property type="match status" value="1"/>
</dbReference>
<dbReference type="InterPro" id="IPR052733">
    <property type="entry name" value="Chloroplast_QOR"/>
</dbReference>
<dbReference type="SMART" id="SM00829">
    <property type="entry name" value="PKS_ER"/>
    <property type="match status" value="1"/>
</dbReference>
<organism evidence="2 3">
    <name type="scientific">Nocardia aurantia</name>
    <dbReference type="NCBI Taxonomy" id="2585199"/>
    <lineage>
        <taxon>Bacteria</taxon>
        <taxon>Bacillati</taxon>
        <taxon>Actinomycetota</taxon>
        <taxon>Actinomycetes</taxon>
        <taxon>Mycobacteriales</taxon>
        <taxon>Nocardiaceae</taxon>
        <taxon>Nocardia</taxon>
    </lineage>
</organism>
<dbReference type="PANTHER" id="PTHR44013:SF1">
    <property type="entry name" value="ZINC-TYPE ALCOHOL DEHYDROGENASE-LIKE PROTEIN C16A3.02C"/>
    <property type="match status" value="1"/>
</dbReference>
<dbReference type="AlphaFoldDB" id="A0A7K0DZ54"/>
<dbReference type="EC" id="1.1.1.103" evidence="2"/>
<evidence type="ECO:0000313" key="2">
    <source>
        <dbReference type="EMBL" id="MQY31005.1"/>
    </source>
</evidence>
<dbReference type="Gene3D" id="3.90.180.10">
    <property type="entry name" value="Medium-chain alcohol dehydrogenases, catalytic domain"/>
    <property type="match status" value="1"/>
</dbReference>
<dbReference type="CDD" id="cd05289">
    <property type="entry name" value="MDR_like_2"/>
    <property type="match status" value="1"/>
</dbReference>
<proteinExistence type="predicted"/>
<dbReference type="SUPFAM" id="SSF50129">
    <property type="entry name" value="GroES-like"/>
    <property type="match status" value="1"/>
</dbReference>
<dbReference type="PANTHER" id="PTHR44013">
    <property type="entry name" value="ZINC-TYPE ALCOHOL DEHYDROGENASE-LIKE PROTEIN C16A3.02C"/>
    <property type="match status" value="1"/>
</dbReference>